<keyword evidence="2" id="KW-1185">Reference proteome</keyword>
<gene>
    <name evidence="1" type="ORF">DFH01_02670</name>
</gene>
<dbReference type="AlphaFoldDB" id="A0A317FGM8"/>
<dbReference type="OrthoDB" id="9869947at2"/>
<dbReference type="EMBL" id="QGNA01000001">
    <property type="protein sequence ID" value="PWS38221.1"/>
    <property type="molecule type" value="Genomic_DNA"/>
</dbReference>
<proteinExistence type="predicted"/>
<sequence length="119" mass="12477">MKRIVTAIFETRAEARRARDALRAIGVPAGSIALHSKAEHDMTPATDAAPGSEPWLPSLLDLLFRPDPNYATHHAALEQGAVAVTARVAAEIAPAAAEALETAGGRYTRNATEPVAPTS</sequence>
<reference evidence="2" key="1">
    <citation type="submission" date="2018-05" db="EMBL/GenBank/DDBJ databases">
        <authorList>
            <person name="Du Z."/>
            <person name="Wang X."/>
        </authorList>
    </citation>
    <scope>NUCLEOTIDE SEQUENCE [LARGE SCALE GENOMIC DNA]</scope>
    <source>
        <strain evidence="2">CQN31</strain>
    </source>
</reference>
<name>A0A317FGM8_9PROT</name>
<dbReference type="RefSeq" id="WP_109868842.1">
    <property type="nucleotide sequence ID" value="NZ_QGNA01000001.1"/>
</dbReference>
<accession>A0A317FGM8</accession>
<protein>
    <submittedName>
        <fullName evidence="1">Uncharacterized protein</fullName>
    </submittedName>
</protein>
<evidence type="ECO:0000313" key="2">
    <source>
        <dbReference type="Proteomes" id="UP000245765"/>
    </source>
</evidence>
<organism evidence="1 2">
    <name type="scientific">Falsiroseomonas bella</name>
    <dbReference type="NCBI Taxonomy" id="2184016"/>
    <lineage>
        <taxon>Bacteria</taxon>
        <taxon>Pseudomonadati</taxon>
        <taxon>Pseudomonadota</taxon>
        <taxon>Alphaproteobacteria</taxon>
        <taxon>Acetobacterales</taxon>
        <taxon>Roseomonadaceae</taxon>
        <taxon>Falsiroseomonas</taxon>
    </lineage>
</organism>
<comment type="caution">
    <text evidence="1">The sequence shown here is derived from an EMBL/GenBank/DDBJ whole genome shotgun (WGS) entry which is preliminary data.</text>
</comment>
<dbReference type="Proteomes" id="UP000245765">
    <property type="component" value="Unassembled WGS sequence"/>
</dbReference>
<evidence type="ECO:0000313" key="1">
    <source>
        <dbReference type="EMBL" id="PWS38221.1"/>
    </source>
</evidence>